<dbReference type="FunFam" id="2.20.25.10:FF:000002">
    <property type="entry name" value="UPF0434 protein YcaR"/>
    <property type="match status" value="1"/>
</dbReference>
<protein>
    <recommendedName>
        <fullName evidence="1">UPF0434 protein HHI_08353</fullName>
    </recommendedName>
</protein>
<dbReference type="EMBL" id="ARYI01000006">
    <property type="protein sequence ID" value="KCZ94791.1"/>
    <property type="molecule type" value="Genomic_DNA"/>
</dbReference>
<evidence type="ECO:0000313" key="2">
    <source>
        <dbReference type="EMBL" id="KCZ94791.1"/>
    </source>
</evidence>
<organism evidence="2 3">
    <name type="scientific">Hyphomonas hirschiana VP5</name>
    <dbReference type="NCBI Taxonomy" id="1280951"/>
    <lineage>
        <taxon>Bacteria</taxon>
        <taxon>Pseudomonadati</taxon>
        <taxon>Pseudomonadota</taxon>
        <taxon>Alphaproteobacteria</taxon>
        <taxon>Hyphomonadales</taxon>
        <taxon>Hyphomonadaceae</taxon>
        <taxon>Hyphomonas</taxon>
    </lineage>
</organism>
<keyword evidence="3" id="KW-1185">Reference proteome</keyword>
<dbReference type="Pfam" id="PF03966">
    <property type="entry name" value="Trm112p"/>
    <property type="match status" value="1"/>
</dbReference>
<dbReference type="AlphaFoldDB" id="A0A059FWB5"/>
<dbReference type="PANTHER" id="PTHR33505">
    <property type="entry name" value="ZGC:162634"/>
    <property type="match status" value="1"/>
</dbReference>
<name>A0A059FWB5_9PROT</name>
<sequence>MRRAAKARFNKISIGTAMSDLPDQTPKDDSVLFEANGVDPRLLEILICPATRQPLAYDRARHELVSKNARLAYPIRGGIPIMLEEEARDLDDTEGTAGGGEA</sequence>
<comment type="caution">
    <text evidence="2">The sequence shown here is derived from an EMBL/GenBank/DDBJ whole genome shotgun (WGS) entry which is preliminary data.</text>
</comment>
<evidence type="ECO:0000256" key="1">
    <source>
        <dbReference type="HAMAP-Rule" id="MF_01187"/>
    </source>
</evidence>
<proteinExistence type="inferred from homology"/>
<comment type="similarity">
    <text evidence="1">Belongs to the UPF0434 family.</text>
</comment>
<dbReference type="HAMAP" id="MF_01187">
    <property type="entry name" value="UPF0434"/>
    <property type="match status" value="1"/>
</dbReference>
<accession>A0A059FWB5</accession>
<dbReference type="Proteomes" id="UP000025061">
    <property type="component" value="Unassembled WGS sequence"/>
</dbReference>
<dbReference type="PATRIC" id="fig|1280951.3.peg.1686"/>
<dbReference type="Gene3D" id="2.20.25.10">
    <property type="match status" value="1"/>
</dbReference>
<dbReference type="PANTHER" id="PTHR33505:SF4">
    <property type="entry name" value="PROTEIN PREY, MITOCHONDRIAL"/>
    <property type="match status" value="1"/>
</dbReference>
<dbReference type="GO" id="GO:0005829">
    <property type="term" value="C:cytosol"/>
    <property type="evidence" value="ECO:0007669"/>
    <property type="project" value="TreeGrafter"/>
</dbReference>
<reference evidence="2 3" key="1">
    <citation type="submission" date="2013-04" db="EMBL/GenBank/DDBJ databases">
        <title>Hyphomonas hirschiana VP5 Genome Sequencing.</title>
        <authorList>
            <person name="Lai Q."/>
            <person name="Shao Z."/>
        </authorList>
    </citation>
    <scope>NUCLEOTIDE SEQUENCE [LARGE SCALE GENOMIC DNA]</scope>
    <source>
        <strain evidence="2 3">VP5</strain>
    </source>
</reference>
<dbReference type="InterPro" id="IPR005651">
    <property type="entry name" value="Trm112-like"/>
</dbReference>
<dbReference type="SUPFAM" id="SSF158997">
    <property type="entry name" value="Trm112p-like"/>
    <property type="match status" value="1"/>
</dbReference>
<gene>
    <name evidence="2" type="ORF">HHI_08353</name>
</gene>
<evidence type="ECO:0000313" key="3">
    <source>
        <dbReference type="Proteomes" id="UP000025061"/>
    </source>
</evidence>